<reference evidence="1" key="1">
    <citation type="journal article" date="2019" name="Sci. Rep.">
        <title>Draft genome of Tanacetum cinerariifolium, the natural source of mosquito coil.</title>
        <authorList>
            <person name="Yamashiro T."/>
            <person name="Shiraishi A."/>
            <person name="Satake H."/>
            <person name="Nakayama K."/>
        </authorList>
    </citation>
    <scope>NUCLEOTIDE SEQUENCE</scope>
</reference>
<accession>A0A6L2LR06</accession>
<proteinExistence type="predicted"/>
<name>A0A6L2LR06_TANCI</name>
<evidence type="ECO:0008006" key="2">
    <source>
        <dbReference type="Google" id="ProtNLM"/>
    </source>
</evidence>
<organism evidence="1">
    <name type="scientific">Tanacetum cinerariifolium</name>
    <name type="common">Dalmatian daisy</name>
    <name type="synonym">Chrysanthemum cinerariifolium</name>
    <dbReference type="NCBI Taxonomy" id="118510"/>
    <lineage>
        <taxon>Eukaryota</taxon>
        <taxon>Viridiplantae</taxon>
        <taxon>Streptophyta</taxon>
        <taxon>Embryophyta</taxon>
        <taxon>Tracheophyta</taxon>
        <taxon>Spermatophyta</taxon>
        <taxon>Magnoliopsida</taxon>
        <taxon>eudicotyledons</taxon>
        <taxon>Gunneridae</taxon>
        <taxon>Pentapetalae</taxon>
        <taxon>asterids</taxon>
        <taxon>campanulids</taxon>
        <taxon>Asterales</taxon>
        <taxon>Asteraceae</taxon>
        <taxon>Asteroideae</taxon>
        <taxon>Anthemideae</taxon>
        <taxon>Anthemidinae</taxon>
        <taxon>Tanacetum</taxon>
    </lineage>
</organism>
<gene>
    <name evidence="1" type="ORF">Tci_036204</name>
</gene>
<dbReference type="EMBL" id="BKCJ010004984">
    <property type="protein sequence ID" value="GEU64226.1"/>
    <property type="molecule type" value="Genomic_DNA"/>
</dbReference>
<sequence>MDDPNITMEEYIRLEEEKARGRGKVFNWETAKYGKIWYDEDIHDLRSVEIEFPAIVFNDNLTLDETLSCEPMISSINDNEIDFRISFDESNDEDYMVYWASILVLPKDITREGFTIQSNMANIVMNVTWNWPLSWLVKAPNLALIAAPILVNSHDCIKWRDINGNMAEFSLNVHGNLLDLVELSSCGWFQTVAHKCTVHVIVGKQIFTAASYFIWCERNNRLFKGTRRSPKKIRELIIMTVRLKLVSFRFKNTSRVTRLLVLWKMPSNFRLYGD</sequence>
<comment type="caution">
    <text evidence="1">The sequence shown here is derived from an EMBL/GenBank/DDBJ whole genome shotgun (WGS) entry which is preliminary data.</text>
</comment>
<evidence type="ECO:0000313" key="1">
    <source>
        <dbReference type="EMBL" id="GEU64226.1"/>
    </source>
</evidence>
<dbReference type="AlphaFoldDB" id="A0A6L2LR06"/>
<protein>
    <recommendedName>
        <fullName evidence="2">Reverse transcriptase domain, reverse transcriptase zinc-binding domain protein</fullName>
    </recommendedName>
</protein>